<evidence type="ECO:0008006" key="4">
    <source>
        <dbReference type="Google" id="ProtNLM"/>
    </source>
</evidence>
<feature type="chain" id="PRO_5010212380" description="YjbH domain-containing protein" evidence="1">
    <location>
        <begin position="21"/>
        <end position="405"/>
    </location>
</feature>
<sequence>MKRIVSIAAVFLCGISLLQAQLLRVSDTLKELKMKNISVVEKKDTITAAFETSTYRGIYNGIGIAIRHLAAIPEIPTLQLLILDNALPQLCITIPAELIQKYQSGECSLGEVYRNMGMTTSTRTAVNRLKGIKRKENSFGKVDLVVYPSVMLVNNVTYKLYKAALELQPALEMQLWKGASLRMQVSLPIVSNEDGKWDCVRLGFMTLHQDFRLANHWKGYLAGGSFSNDRQGLAAGIGYFSANGRWTVEGGGGITGSSHFYGSEWKMSKWGRVNGQLSVGYYVPEVNTLVKVEGARFIYGDYGVRGTLSRYFGEYIVGIYGMYTDGTTNAGFNFSIPLPGKKRRRYTLRVMLPEYFAFQYDMRSGNEYAHRSLGESYSIEPKSAENSRFWQPDYIRYYLIRTSEK</sequence>
<organism evidence="2 3">
    <name type="scientific">Bacteroides ovatus</name>
    <dbReference type="NCBI Taxonomy" id="28116"/>
    <lineage>
        <taxon>Bacteria</taxon>
        <taxon>Pseudomonadati</taxon>
        <taxon>Bacteroidota</taxon>
        <taxon>Bacteroidia</taxon>
        <taxon>Bacteroidales</taxon>
        <taxon>Bacteroidaceae</taxon>
        <taxon>Bacteroides</taxon>
    </lineage>
</organism>
<reference evidence="2 3" key="1">
    <citation type="submission" date="2016-10" db="EMBL/GenBank/DDBJ databases">
        <authorList>
            <person name="de Groot N.N."/>
        </authorList>
    </citation>
    <scope>NUCLEOTIDE SEQUENCE [LARGE SCALE GENOMIC DNA]</scope>
    <source>
        <strain evidence="2 3">NLAE-zl-C500</strain>
    </source>
</reference>
<evidence type="ECO:0000313" key="3">
    <source>
        <dbReference type="Proteomes" id="UP000183670"/>
    </source>
</evidence>
<feature type="signal peptide" evidence="1">
    <location>
        <begin position="1"/>
        <end position="20"/>
    </location>
</feature>
<evidence type="ECO:0000256" key="1">
    <source>
        <dbReference type="SAM" id="SignalP"/>
    </source>
</evidence>
<proteinExistence type="predicted"/>
<evidence type="ECO:0000313" key="2">
    <source>
        <dbReference type="EMBL" id="SDB75297.1"/>
    </source>
</evidence>
<protein>
    <recommendedName>
        <fullName evidence="4">YjbH domain-containing protein</fullName>
    </recommendedName>
</protein>
<dbReference type="AlphaFoldDB" id="A0A1G6FZX0"/>
<keyword evidence="1" id="KW-0732">Signal</keyword>
<gene>
    <name evidence="2" type="ORF">SAMN05192581_1001185</name>
</gene>
<accession>A0A1G6FZX0</accession>
<name>A0A1G6FZX0_BACOV</name>
<dbReference type="EMBL" id="FMYE01000001">
    <property type="protein sequence ID" value="SDB75297.1"/>
    <property type="molecule type" value="Genomic_DNA"/>
</dbReference>
<dbReference type="Proteomes" id="UP000183670">
    <property type="component" value="Unassembled WGS sequence"/>
</dbReference>
<dbReference type="RefSeq" id="WP_074556436.1">
    <property type="nucleotide sequence ID" value="NZ_FMYE01000001.1"/>
</dbReference>